<feature type="active site" description="Proton donor" evidence="2">
    <location>
        <position position="36"/>
    </location>
</feature>
<dbReference type="Pfam" id="PF13563">
    <property type="entry name" value="2_5_RNA_ligase2"/>
    <property type="match status" value="1"/>
</dbReference>
<dbReference type="EMBL" id="QGLT01000001">
    <property type="protein sequence ID" value="PXZ01672.1"/>
    <property type="molecule type" value="Genomic_DNA"/>
</dbReference>
<dbReference type="Gene3D" id="3.90.1140.10">
    <property type="entry name" value="Cyclic phosphodiesterase"/>
    <property type="match status" value="1"/>
</dbReference>
<dbReference type="EC" id="3.1.4.58" evidence="2"/>
<dbReference type="GO" id="GO:0004113">
    <property type="term" value="F:2',3'-cyclic-nucleotide 3'-phosphodiesterase activity"/>
    <property type="evidence" value="ECO:0007669"/>
    <property type="project" value="InterPro"/>
</dbReference>
<protein>
    <recommendedName>
        <fullName evidence="2">RNA 2',3'-cyclic phosphodiesterase</fullName>
        <shortName evidence="2">RNA 2',3'-CPDase</shortName>
        <ecNumber evidence="2">3.1.4.58</ecNumber>
    </recommendedName>
</protein>
<evidence type="ECO:0000313" key="4">
    <source>
        <dbReference type="Proteomes" id="UP000247565"/>
    </source>
</evidence>
<evidence type="ECO:0000313" key="3">
    <source>
        <dbReference type="EMBL" id="PXZ01672.1"/>
    </source>
</evidence>
<dbReference type="HAMAP" id="MF_01940">
    <property type="entry name" value="RNA_CPDase"/>
    <property type="match status" value="1"/>
</dbReference>
<organism evidence="3 4">
    <name type="scientific">Commensalibacter melissae</name>
    <dbReference type="NCBI Taxonomy" id="2070537"/>
    <lineage>
        <taxon>Bacteria</taxon>
        <taxon>Pseudomonadati</taxon>
        <taxon>Pseudomonadota</taxon>
        <taxon>Alphaproteobacteria</taxon>
        <taxon>Acetobacterales</taxon>
        <taxon>Acetobacteraceae</taxon>
    </lineage>
</organism>
<comment type="caution">
    <text evidence="3">The sequence shown here is derived from an EMBL/GenBank/DDBJ whole genome shotgun (WGS) entry which is preliminary data.</text>
</comment>
<evidence type="ECO:0000256" key="2">
    <source>
        <dbReference type="HAMAP-Rule" id="MF_01940"/>
    </source>
</evidence>
<keyword evidence="4" id="KW-1185">Reference proteome</keyword>
<sequence>MRLFIGIDFPDYVTRHLSQLRGSLTYVRWYDPRTYHLTLNFIGEINDYDLLNDLDLTLEKISPPSFNLTIDKVNLFQTASNTQILWAGIQPSESLVHLRKKVEQILRQLEIKTQKQKFVPHITLGKGSCLPQEHIKQWLNHYNLLKIPDIEITHFSLFSSYPGKEQPNYIIEKNYPLSFQT</sequence>
<evidence type="ECO:0000256" key="1">
    <source>
        <dbReference type="ARBA" id="ARBA00022801"/>
    </source>
</evidence>
<feature type="active site" description="Proton acceptor" evidence="2">
    <location>
        <position position="121"/>
    </location>
</feature>
<dbReference type="SUPFAM" id="SSF55144">
    <property type="entry name" value="LigT-like"/>
    <property type="match status" value="1"/>
</dbReference>
<accession>A0A318MY90</accession>
<dbReference type="Proteomes" id="UP000247565">
    <property type="component" value="Unassembled WGS sequence"/>
</dbReference>
<comment type="catalytic activity">
    <reaction evidence="2">
        <text>a 3'-end 2',3'-cyclophospho-ribonucleotide-RNA + H2O = a 3'-end 2'-phospho-ribonucleotide-RNA + H(+)</text>
        <dbReference type="Rhea" id="RHEA:11828"/>
        <dbReference type="Rhea" id="RHEA-COMP:10464"/>
        <dbReference type="Rhea" id="RHEA-COMP:17353"/>
        <dbReference type="ChEBI" id="CHEBI:15377"/>
        <dbReference type="ChEBI" id="CHEBI:15378"/>
        <dbReference type="ChEBI" id="CHEBI:83064"/>
        <dbReference type="ChEBI" id="CHEBI:173113"/>
        <dbReference type="EC" id="3.1.4.58"/>
    </reaction>
</comment>
<name>A0A318MY90_9PROT</name>
<reference evidence="3 4" key="1">
    <citation type="submission" date="2018-05" db="EMBL/GenBank/DDBJ databases">
        <title>Reference genomes for bee gut microbiota database.</title>
        <authorList>
            <person name="Ellegaard K.M."/>
        </authorList>
    </citation>
    <scope>NUCLEOTIDE SEQUENCE [LARGE SCALE GENOMIC DNA]</scope>
    <source>
        <strain evidence="3 4">ESL0284</strain>
    </source>
</reference>
<dbReference type="PANTHER" id="PTHR35561:SF1">
    <property type="entry name" value="RNA 2',3'-CYCLIC PHOSPHODIESTERASE"/>
    <property type="match status" value="1"/>
</dbReference>
<dbReference type="PANTHER" id="PTHR35561">
    <property type="entry name" value="RNA 2',3'-CYCLIC PHOSPHODIESTERASE"/>
    <property type="match status" value="1"/>
</dbReference>
<dbReference type="NCBIfam" id="TIGR02258">
    <property type="entry name" value="2_5_ligase"/>
    <property type="match status" value="1"/>
</dbReference>
<dbReference type="GO" id="GO:0008664">
    <property type="term" value="F:RNA 2',3'-cyclic 3'-phosphodiesterase activity"/>
    <property type="evidence" value="ECO:0007669"/>
    <property type="project" value="UniProtKB-EC"/>
</dbReference>
<dbReference type="AlphaFoldDB" id="A0A318MY90"/>
<comment type="similarity">
    <text evidence="2">Belongs to the 2H phosphoesterase superfamily. ThpR family.</text>
</comment>
<feature type="short sequence motif" description="HXTX 2" evidence="2">
    <location>
        <begin position="121"/>
        <end position="124"/>
    </location>
</feature>
<dbReference type="InterPro" id="IPR004175">
    <property type="entry name" value="RNA_CPDase"/>
</dbReference>
<keyword evidence="1 2" id="KW-0378">Hydrolase</keyword>
<comment type="function">
    <text evidence="2">Hydrolyzes RNA 2',3'-cyclic phosphodiester to an RNA 2'-phosphomonoester.</text>
</comment>
<gene>
    <name evidence="3" type="primary">thpR</name>
    <name evidence="3" type="ORF">DK869_01280</name>
</gene>
<feature type="short sequence motif" description="HXTX 1" evidence="2">
    <location>
        <begin position="36"/>
        <end position="39"/>
    </location>
</feature>
<dbReference type="RefSeq" id="WP_110438191.1">
    <property type="nucleotide sequence ID" value="NZ_CP046393.1"/>
</dbReference>
<dbReference type="OrthoDB" id="9793819at2"/>
<proteinExistence type="inferred from homology"/>
<dbReference type="InterPro" id="IPR009097">
    <property type="entry name" value="Cyclic_Pdiesterase"/>
</dbReference>